<keyword evidence="1" id="KW-0732">Signal</keyword>
<dbReference type="PANTHER" id="PTHR38436">
    <property type="entry name" value="POLYKETIDE CYCLASE SNOAL-LIKE DOMAIN"/>
    <property type="match status" value="1"/>
</dbReference>
<dbReference type="InterPro" id="IPR032710">
    <property type="entry name" value="NTF2-like_dom_sf"/>
</dbReference>
<dbReference type="SUPFAM" id="SSF54427">
    <property type="entry name" value="NTF2-like"/>
    <property type="match status" value="1"/>
</dbReference>
<dbReference type="AlphaFoldDB" id="A0A538TM02"/>
<dbReference type="PANTHER" id="PTHR38436:SF1">
    <property type="entry name" value="ESTER CYCLASE"/>
    <property type="match status" value="1"/>
</dbReference>
<comment type="caution">
    <text evidence="2">The sequence shown here is derived from an EMBL/GenBank/DDBJ whole genome shotgun (WGS) entry which is preliminary data.</text>
</comment>
<evidence type="ECO:0000256" key="1">
    <source>
        <dbReference type="SAM" id="SignalP"/>
    </source>
</evidence>
<name>A0A538TM02_UNCEI</name>
<evidence type="ECO:0000313" key="3">
    <source>
        <dbReference type="Proteomes" id="UP000317691"/>
    </source>
</evidence>
<sequence>MTKIRVYNFALSGILAALVFGTAQVGAAENDKWPSTKVGNSTPKVPGMPTVLAKNLANFDDLDFRVYTNQQWQDLHKSHTKDVIVHWPDGHTTQGIEKHIEDLKYMWTFAPDNRITEHPVRFGTQDGQWTAVTGWLEGTFTKPMVLPDGKTIEPTGKAYRIPMATLGHWNKDGIMFEEYLFWDNGEFMKQIGLGN</sequence>
<dbReference type="InterPro" id="IPR009959">
    <property type="entry name" value="Cyclase_SnoaL-like"/>
</dbReference>
<evidence type="ECO:0000313" key="2">
    <source>
        <dbReference type="EMBL" id="TMQ64652.1"/>
    </source>
</evidence>
<proteinExistence type="predicted"/>
<dbReference type="Proteomes" id="UP000317691">
    <property type="component" value="Unassembled WGS sequence"/>
</dbReference>
<organism evidence="2 3">
    <name type="scientific">Eiseniibacteriota bacterium</name>
    <dbReference type="NCBI Taxonomy" id="2212470"/>
    <lineage>
        <taxon>Bacteria</taxon>
        <taxon>Candidatus Eiseniibacteriota</taxon>
    </lineage>
</organism>
<feature type="chain" id="PRO_5021962029" evidence="1">
    <location>
        <begin position="28"/>
        <end position="195"/>
    </location>
</feature>
<feature type="signal peptide" evidence="1">
    <location>
        <begin position="1"/>
        <end position="27"/>
    </location>
</feature>
<dbReference type="Gene3D" id="3.10.450.50">
    <property type="match status" value="1"/>
</dbReference>
<protein>
    <submittedName>
        <fullName evidence="2">Ester cyclase</fullName>
    </submittedName>
</protein>
<dbReference type="EMBL" id="VBOZ01000017">
    <property type="protein sequence ID" value="TMQ64652.1"/>
    <property type="molecule type" value="Genomic_DNA"/>
</dbReference>
<dbReference type="GO" id="GO:0030638">
    <property type="term" value="P:polyketide metabolic process"/>
    <property type="evidence" value="ECO:0007669"/>
    <property type="project" value="InterPro"/>
</dbReference>
<dbReference type="Pfam" id="PF07366">
    <property type="entry name" value="SnoaL"/>
    <property type="match status" value="1"/>
</dbReference>
<accession>A0A538TM02</accession>
<reference evidence="2 3" key="1">
    <citation type="journal article" date="2019" name="Nat. Microbiol.">
        <title>Mediterranean grassland soil C-N compound turnover is dependent on rainfall and depth, and is mediated by genomically divergent microorganisms.</title>
        <authorList>
            <person name="Diamond S."/>
            <person name="Andeer P.F."/>
            <person name="Li Z."/>
            <person name="Crits-Christoph A."/>
            <person name="Burstein D."/>
            <person name="Anantharaman K."/>
            <person name="Lane K.R."/>
            <person name="Thomas B.C."/>
            <person name="Pan C."/>
            <person name="Northen T.R."/>
            <person name="Banfield J.F."/>
        </authorList>
    </citation>
    <scope>NUCLEOTIDE SEQUENCE [LARGE SCALE GENOMIC DNA]</scope>
    <source>
        <strain evidence="2">WS_9</strain>
    </source>
</reference>
<gene>
    <name evidence="2" type="ORF">E6K79_06285</name>
</gene>